<dbReference type="GO" id="GO:0016020">
    <property type="term" value="C:membrane"/>
    <property type="evidence" value="ECO:0007669"/>
    <property type="project" value="UniProtKB-SubCell"/>
</dbReference>
<dbReference type="InterPro" id="IPR007568">
    <property type="entry name" value="RTA1"/>
</dbReference>
<accession>A0A9P8NDA4</accession>
<keyword evidence="4 5" id="KW-0472">Membrane</keyword>
<feature type="transmembrane region" description="Helical" evidence="5">
    <location>
        <begin position="292"/>
        <end position="310"/>
    </location>
</feature>
<dbReference type="AlphaFoldDB" id="A0A9P8NDA4"/>
<keyword evidence="6" id="KW-0732">Signal</keyword>
<evidence type="ECO:0000256" key="3">
    <source>
        <dbReference type="ARBA" id="ARBA00022989"/>
    </source>
</evidence>
<feature type="transmembrane region" description="Helical" evidence="5">
    <location>
        <begin position="248"/>
        <end position="271"/>
    </location>
</feature>
<dbReference type="Proteomes" id="UP000813423">
    <property type="component" value="Unassembled WGS sequence"/>
</dbReference>
<evidence type="ECO:0000313" key="7">
    <source>
        <dbReference type="EMBL" id="KAH1898944.1"/>
    </source>
</evidence>
<proteinExistence type="predicted"/>
<sequence>MCIQLLLPLVVLIAATGVLAAPAPTPVPTPVPTTTKAYVERRGTETTEDYEPHITIDVSQISIKPYTHEPFSLSLDLPSNTCTPTITPDANGWVPATECNTLYNYYPSFGVAIAFSVLFGVLMVPHFIQATVYKAGFVWFIVMSAAWECVGFVVRTLSTREQQDNTLATITQLFILLSPLWVNAFDYMVLARMIHFFVPDRRIGIFKPSMLAMIFVVLDLGSFVIQLTGGSMAGAGADHDTMMKGIHIYMGGIGIQEFFIVLFLFIAIQFHRQMLHLNRHGRLVGPKAKWRGLLYALYASLLFITVRIIFRLVEFSSGNDASNPILQHEWYMYVFDAVPMWFAIVVWNVVHPGAIIKGPDAKMPPSPLRKILCCAFCCSGCRKRKNKDMQMIPDNDHLGDETLPLRERAASPYR</sequence>
<dbReference type="EMBL" id="JAIBSC010000090">
    <property type="protein sequence ID" value="KAH1898944.1"/>
    <property type="molecule type" value="Genomic_DNA"/>
</dbReference>
<feature type="transmembrane region" description="Helical" evidence="5">
    <location>
        <begin position="210"/>
        <end position="228"/>
    </location>
</feature>
<evidence type="ECO:0000256" key="1">
    <source>
        <dbReference type="ARBA" id="ARBA00004141"/>
    </source>
</evidence>
<gene>
    <name evidence="7" type="ORF">KXV57_009407</name>
</gene>
<feature type="transmembrane region" description="Helical" evidence="5">
    <location>
        <begin position="330"/>
        <end position="350"/>
    </location>
</feature>
<organism evidence="7 8">
    <name type="scientific">Aspergillus fumigatus</name>
    <name type="common">Neosartorya fumigata</name>
    <dbReference type="NCBI Taxonomy" id="746128"/>
    <lineage>
        <taxon>Eukaryota</taxon>
        <taxon>Fungi</taxon>
        <taxon>Dikarya</taxon>
        <taxon>Ascomycota</taxon>
        <taxon>Pezizomycotina</taxon>
        <taxon>Eurotiomycetes</taxon>
        <taxon>Eurotiomycetidae</taxon>
        <taxon>Eurotiales</taxon>
        <taxon>Aspergillaceae</taxon>
        <taxon>Aspergillus</taxon>
        <taxon>Aspergillus subgen. Fumigati</taxon>
    </lineage>
</organism>
<feature type="transmembrane region" description="Helical" evidence="5">
    <location>
        <begin position="136"/>
        <end position="154"/>
    </location>
</feature>
<evidence type="ECO:0000256" key="5">
    <source>
        <dbReference type="SAM" id="Phobius"/>
    </source>
</evidence>
<protein>
    <recommendedName>
        <fullName evidence="9">RTA1 domain-containing protein</fullName>
    </recommendedName>
</protein>
<evidence type="ECO:0008006" key="9">
    <source>
        <dbReference type="Google" id="ProtNLM"/>
    </source>
</evidence>
<feature type="transmembrane region" description="Helical" evidence="5">
    <location>
        <begin position="105"/>
        <end position="124"/>
    </location>
</feature>
<dbReference type="PANTHER" id="PTHR31465:SF15">
    <property type="entry name" value="LIPID TRANSPORTER ATNI-RELATED"/>
    <property type="match status" value="1"/>
</dbReference>
<feature type="chain" id="PRO_5040251486" description="RTA1 domain-containing protein" evidence="6">
    <location>
        <begin position="21"/>
        <end position="414"/>
    </location>
</feature>
<keyword evidence="3 5" id="KW-1133">Transmembrane helix</keyword>
<reference evidence="7" key="1">
    <citation type="submission" date="2021-08" db="EMBL/GenBank/DDBJ databases">
        <title>Global Aspergillus fumigatus from environmental and clinical sources.</title>
        <authorList>
            <person name="Barber A."/>
            <person name="Sae-Ong T."/>
        </authorList>
    </citation>
    <scope>NUCLEOTIDE SEQUENCE</scope>
    <source>
        <strain evidence="7">NRZ-2016-071</strain>
    </source>
</reference>
<evidence type="ECO:0000256" key="4">
    <source>
        <dbReference type="ARBA" id="ARBA00023136"/>
    </source>
</evidence>
<feature type="transmembrane region" description="Helical" evidence="5">
    <location>
        <begin position="166"/>
        <end position="189"/>
    </location>
</feature>
<keyword evidence="2 5" id="KW-0812">Transmembrane</keyword>
<comment type="subcellular location">
    <subcellularLocation>
        <location evidence="1">Membrane</location>
        <topology evidence="1">Multi-pass membrane protein</topology>
    </subcellularLocation>
</comment>
<evidence type="ECO:0000313" key="8">
    <source>
        <dbReference type="Proteomes" id="UP000813423"/>
    </source>
</evidence>
<dbReference type="PANTHER" id="PTHR31465">
    <property type="entry name" value="PROTEIN RTA1-RELATED"/>
    <property type="match status" value="1"/>
</dbReference>
<evidence type="ECO:0000256" key="6">
    <source>
        <dbReference type="SAM" id="SignalP"/>
    </source>
</evidence>
<dbReference type="Pfam" id="PF04479">
    <property type="entry name" value="RTA1"/>
    <property type="match status" value="1"/>
</dbReference>
<comment type="caution">
    <text evidence="7">The sequence shown here is derived from an EMBL/GenBank/DDBJ whole genome shotgun (WGS) entry which is preliminary data.</text>
</comment>
<name>A0A9P8NDA4_ASPFM</name>
<evidence type="ECO:0000256" key="2">
    <source>
        <dbReference type="ARBA" id="ARBA00022692"/>
    </source>
</evidence>
<feature type="signal peptide" evidence="6">
    <location>
        <begin position="1"/>
        <end position="20"/>
    </location>
</feature>